<feature type="transmembrane region" description="Helical" evidence="1">
    <location>
        <begin position="99"/>
        <end position="118"/>
    </location>
</feature>
<organism evidence="2 3">
    <name type="scientific">Pseudovibrio japonicus</name>
    <dbReference type="NCBI Taxonomy" id="366534"/>
    <lineage>
        <taxon>Bacteria</taxon>
        <taxon>Pseudomonadati</taxon>
        <taxon>Pseudomonadota</taxon>
        <taxon>Alphaproteobacteria</taxon>
        <taxon>Hyphomicrobiales</taxon>
        <taxon>Stappiaceae</taxon>
        <taxon>Pseudovibrio</taxon>
    </lineage>
</organism>
<feature type="transmembrane region" description="Helical" evidence="1">
    <location>
        <begin position="341"/>
        <end position="360"/>
    </location>
</feature>
<proteinExistence type="predicted"/>
<evidence type="ECO:0000256" key="1">
    <source>
        <dbReference type="SAM" id="Phobius"/>
    </source>
</evidence>
<feature type="transmembrane region" description="Helical" evidence="1">
    <location>
        <begin position="195"/>
        <end position="216"/>
    </location>
</feature>
<feature type="transmembrane region" description="Helical" evidence="1">
    <location>
        <begin position="228"/>
        <end position="247"/>
    </location>
</feature>
<keyword evidence="1" id="KW-0472">Membrane</keyword>
<feature type="transmembrane region" description="Helical" evidence="1">
    <location>
        <begin position="157"/>
        <end position="174"/>
    </location>
</feature>
<gene>
    <name evidence="2" type="ORF">GCM10007094_32830</name>
</gene>
<sequence>MTELLNDSAATTKREARAEHNINLVLIRVITAVTLFAVLGKANVWLDTTTNTLLALGYRFGLVVLPLTLYAFGAKSLVVSLTAMAVGAALFSLQDGVMIALVAACFFAYGAAVSGYLIKNVAAQSKRGAANNRVAMNVGSLIAGLVIMIPFLTPTMFFWFAAVVVALCILLAVPRPVDTANIHVKVFQNQSAVTLIAWILVGMAMGMMLFGVFSVLPQTILKSGIELPVWYGSMIILNSAVVVFAQVPSLKLIEKAGRFRMLMILGFIFMGFSLLAFPDVLYVHTLVGAIIWVVLVSIAECAFGHIDYYSVQHKTMFVKEICIGLGAGLTVLLMRSVPLPYSSMLIGALGALFTLAWWGLTHRDLRNFD</sequence>
<keyword evidence="3" id="KW-1185">Reference proteome</keyword>
<reference evidence="3" key="1">
    <citation type="journal article" date="2019" name="Int. J. Syst. Evol. Microbiol.">
        <title>The Global Catalogue of Microorganisms (GCM) 10K type strain sequencing project: providing services to taxonomists for standard genome sequencing and annotation.</title>
        <authorList>
            <consortium name="The Broad Institute Genomics Platform"/>
            <consortium name="The Broad Institute Genome Sequencing Center for Infectious Disease"/>
            <person name="Wu L."/>
            <person name="Ma J."/>
        </authorList>
    </citation>
    <scope>NUCLEOTIDE SEQUENCE [LARGE SCALE GENOMIC DNA]</scope>
    <source>
        <strain evidence="3">KCTC 12861</strain>
    </source>
</reference>
<dbReference type="EMBL" id="BMXE01000006">
    <property type="protein sequence ID" value="GHB40834.1"/>
    <property type="molecule type" value="Genomic_DNA"/>
</dbReference>
<comment type="caution">
    <text evidence="2">The sequence shown here is derived from an EMBL/GenBank/DDBJ whole genome shotgun (WGS) entry which is preliminary data.</text>
</comment>
<feature type="transmembrane region" description="Helical" evidence="1">
    <location>
        <begin position="130"/>
        <end position="151"/>
    </location>
</feature>
<keyword evidence="1" id="KW-1133">Transmembrane helix</keyword>
<dbReference type="SUPFAM" id="SSF103473">
    <property type="entry name" value="MFS general substrate transporter"/>
    <property type="match status" value="1"/>
</dbReference>
<evidence type="ECO:0000313" key="3">
    <source>
        <dbReference type="Proteomes" id="UP000637980"/>
    </source>
</evidence>
<dbReference type="InterPro" id="IPR036259">
    <property type="entry name" value="MFS_trans_sf"/>
</dbReference>
<keyword evidence="1" id="KW-0812">Transmembrane</keyword>
<name>A0ABQ3EMN0_9HYPH</name>
<protein>
    <recommendedName>
        <fullName evidence="4">MFS transporter</fullName>
    </recommendedName>
</protein>
<feature type="transmembrane region" description="Helical" evidence="1">
    <location>
        <begin position="259"/>
        <end position="277"/>
    </location>
</feature>
<dbReference type="Proteomes" id="UP000637980">
    <property type="component" value="Unassembled WGS sequence"/>
</dbReference>
<evidence type="ECO:0008006" key="4">
    <source>
        <dbReference type="Google" id="ProtNLM"/>
    </source>
</evidence>
<feature type="transmembrane region" description="Helical" evidence="1">
    <location>
        <begin position="52"/>
        <end position="72"/>
    </location>
</feature>
<evidence type="ECO:0000313" key="2">
    <source>
        <dbReference type="EMBL" id="GHB40834.1"/>
    </source>
</evidence>
<feature type="transmembrane region" description="Helical" evidence="1">
    <location>
        <begin position="21"/>
        <end position="40"/>
    </location>
</feature>
<feature type="transmembrane region" description="Helical" evidence="1">
    <location>
        <begin position="283"/>
        <end position="304"/>
    </location>
</feature>
<feature type="transmembrane region" description="Helical" evidence="1">
    <location>
        <begin position="316"/>
        <end position="335"/>
    </location>
</feature>
<accession>A0ABQ3EMN0</accession>